<proteinExistence type="predicted"/>
<keyword evidence="2" id="KW-1185">Reference proteome</keyword>
<organism evidence="1 2">
    <name type="scientific">Fulvivirga kasyanovii</name>
    <dbReference type="NCBI Taxonomy" id="396812"/>
    <lineage>
        <taxon>Bacteria</taxon>
        <taxon>Pseudomonadati</taxon>
        <taxon>Bacteroidota</taxon>
        <taxon>Cytophagia</taxon>
        <taxon>Cytophagales</taxon>
        <taxon>Fulvivirgaceae</taxon>
        <taxon>Fulvivirga</taxon>
    </lineage>
</organism>
<protein>
    <submittedName>
        <fullName evidence="1">Uncharacterized protein</fullName>
    </submittedName>
</protein>
<gene>
    <name evidence="1" type="ORF">E1163_05260</name>
</gene>
<dbReference type="Proteomes" id="UP000798808">
    <property type="component" value="Unassembled WGS sequence"/>
</dbReference>
<accession>A0ABW9RJT7</accession>
<dbReference type="EMBL" id="SMLW01000400">
    <property type="protein sequence ID" value="MTI24347.1"/>
    <property type="molecule type" value="Genomic_DNA"/>
</dbReference>
<name>A0ABW9RJT7_9BACT</name>
<evidence type="ECO:0000313" key="2">
    <source>
        <dbReference type="Proteomes" id="UP000798808"/>
    </source>
</evidence>
<evidence type="ECO:0000313" key="1">
    <source>
        <dbReference type="EMBL" id="MTI24347.1"/>
    </source>
</evidence>
<comment type="caution">
    <text evidence="1">The sequence shown here is derived from an EMBL/GenBank/DDBJ whole genome shotgun (WGS) entry which is preliminary data.</text>
</comment>
<dbReference type="RefSeq" id="WP_155170242.1">
    <property type="nucleotide sequence ID" value="NZ_BAAAFL010000024.1"/>
</dbReference>
<reference evidence="1 2" key="1">
    <citation type="submission" date="2019-02" db="EMBL/GenBank/DDBJ databases">
        <authorList>
            <person name="Goldberg S.R."/>
            <person name="Haltli B.A."/>
            <person name="Correa H."/>
            <person name="Russell K.G."/>
        </authorList>
    </citation>
    <scope>NUCLEOTIDE SEQUENCE [LARGE SCALE GENOMIC DNA]</scope>
    <source>
        <strain evidence="1 2">JCM 16186</strain>
    </source>
</reference>
<sequence>MIHLRVYNHHYANDHRMNDANEQILRVVLFIDQLNDENTFAGEAKVIVKASPEKEMIEIAAYSKNEMLKRYLNNRLLSFLKEKKPVL</sequence>